<feature type="non-terminal residue" evidence="1">
    <location>
        <position position="80"/>
    </location>
</feature>
<dbReference type="EMBL" id="CAJNIZ010014925">
    <property type="protein sequence ID" value="CAE7367795.1"/>
    <property type="molecule type" value="Genomic_DNA"/>
</dbReference>
<evidence type="ECO:0000313" key="2">
    <source>
        <dbReference type="Proteomes" id="UP000649617"/>
    </source>
</evidence>
<dbReference type="AlphaFoldDB" id="A0A812PMH6"/>
<keyword evidence="2" id="KW-1185">Reference proteome</keyword>
<gene>
    <name evidence="1" type="ORF">SPIL2461_LOCUS8904</name>
</gene>
<feature type="non-terminal residue" evidence="1">
    <location>
        <position position="1"/>
    </location>
</feature>
<evidence type="ECO:0000313" key="1">
    <source>
        <dbReference type="EMBL" id="CAE7367795.1"/>
    </source>
</evidence>
<proteinExistence type="predicted"/>
<accession>A0A812PMH6</accession>
<comment type="caution">
    <text evidence="1">The sequence shown here is derived from an EMBL/GenBank/DDBJ whole genome shotgun (WGS) entry which is preliminary data.</text>
</comment>
<name>A0A812PMH6_SYMPI</name>
<protein>
    <submittedName>
        <fullName evidence="1">Uncharacterized protein</fullName>
    </submittedName>
</protein>
<dbReference type="Proteomes" id="UP000649617">
    <property type="component" value="Unassembled WGS sequence"/>
</dbReference>
<sequence length="80" mass="8802">GDESSGEWPALRGFGMANARTPNTCSFQLPAYWRSASSAETWGQISARTGYYFATADARPQPQHRAGHCSAKSSCRRFLE</sequence>
<organism evidence="1 2">
    <name type="scientific">Symbiodinium pilosum</name>
    <name type="common">Dinoflagellate</name>
    <dbReference type="NCBI Taxonomy" id="2952"/>
    <lineage>
        <taxon>Eukaryota</taxon>
        <taxon>Sar</taxon>
        <taxon>Alveolata</taxon>
        <taxon>Dinophyceae</taxon>
        <taxon>Suessiales</taxon>
        <taxon>Symbiodiniaceae</taxon>
        <taxon>Symbiodinium</taxon>
    </lineage>
</organism>
<reference evidence="1" key="1">
    <citation type="submission" date="2021-02" db="EMBL/GenBank/DDBJ databases">
        <authorList>
            <person name="Dougan E. K."/>
            <person name="Rhodes N."/>
            <person name="Thang M."/>
            <person name="Chan C."/>
        </authorList>
    </citation>
    <scope>NUCLEOTIDE SEQUENCE</scope>
</reference>